<gene>
    <name evidence="1" type="ORF">DT065_01400</name>
</gene>
<evidence type="ECO:0000313" key="2">
    <source>
        <dbReference type="Proteomes" id="UP000252100"/>
    </source>
</evidence>
<name>A0A345BV21_9BACI</name>
<protein>
    <submittedName>
        <fullName evidence="1">Uncharacterized protein</fullName>
    </submittedName>
</protein>
<reference evidence="1 2" key="1">
    <citation type="journal article" date="2018" name="J. Microbiol.">
        <title>Salicibibacter kimchii gen. nov., sp. nov., a moderately halophilic and alkalitolerant bacterium in the family Bacillaceae, isolated from kimchi.</title>
        <authorList>
            <person name="Jang J.Y."/>
            <person name="Oh Y.J."/>
            <person name="Lim S.K."/>
            <person name="Park H.K."/>
            <person name="Lee C."/>
            <person name="Kim J.Y."/>
            <person name="Lee M.A."/>
            <person name="Choi H.J."/>
        </authorList>
    </citation>
    <scope>NUCLEOTIDE SEQUENCE [LARGE SCALE GENOMIC DNA]</scope>
    <source>
        <strain evidence="1 2">NKC1-1</strain>
    </source>
</reference>
<proteinExistence type="predicted"/>
<dbReference type="Proteomes" id="UP000252100">
    <property type="component" value="Chromosome"/>
</dbReference>
<dbReference type="KEGG" id="rue:DT065_01400"/>
<dbReference type="EMBL" id="CP031092">
    <property type="protein sequence ID" value="AXF54802.1"/>
    <property type="molecule type" value="Genomic_DNA"/>
</dbReference>
<keyword evidence="2" id="KW-1185">Reference proteome</keyword>
<accession>A0A345BV21</accession>
<sequence>MDNEIIAHCLVAITDTGAGIHVQRRLDAGSYSLYKVGSVYLADDDRGKRRKFLDLLPQIVAELPPEVTRLHIAGLHGFLKSEELRNKANETVDMPVNVYGVNHIAKEPRQELRLLAEDAIRGHDLFAVINEW</sequence>
<evidence type="ECO:0000313" key="1">
    <source>
        <dbReference type="EMBL" id="AXF54802.1"/>
    </source>
</evidence>
<dbReference type="AlphaFoldDB" id="A0A345BV21"/>
<organism evidence="1 2">
    <name type="scientific">Salicibibacter kimchii</name>
    <dbReference type="NCBI Taxonomy" id="2099786"/>
    <lineage>
        <taxon>Bacteria</taxon>
        <taxon>Bacillati</taxon>
        <taxon>Bacillota</taxon>
        <taxon>Bacilli</taxon>
        <taxon>Bacillales</taxon>
        <taxon>Bacillaceae</taxon>
        <taxon>Salicibibacter</taxon>
    </lineage>
</organism>
<dbReference type="RefSeq" id="WP_114370209.1">
    <property type="nucleotide sequence ID" value="NZ_CP031092.1"/>
</dbReference>